<protein>
    <submittedName>
        <fullName evidence="2">Spore coat protein CotJB</fullName>
    </submittedName>
</protein>
<evidence type="ECO:0000313" key="3">
    <source>
        <dbReference type="EMBL" id="NSJ51778.1"/>
    </source>
</evidence>
<dbReference type="EMBL" id="JAKNGE010000045">
    <property type="protein sequence ID" value="MCG4748900.1"/>
    <property type="molecule type" value="Genomic_DNA"/>
</dbReference>
<dbReference type="InterPro" id="IPR024207">
    <property type="entry name" value="CotJB_dom"/>
</dbReference>
<evidence type="ECO:0000259" key="1">
    <source>
        <dbReference type="Pfam" id="PF12652"/>
    </source>
</evidence>
<evidence type="ECO:0000313" key="2">
    <source>
        <dbReference type="EMBL" id="MCG4748900.1"/>
    </source>
</evidence>
<dbReference type="GeneID" id="97207741"/>
<evidence type="ECO:0000313" key="5">
    <source>
        <dbReference type="Proteomes" id="UP001299608"/>
    </source>
</evidence>
<proteinExistence type="predicted"/>
<dbReference type="EMBL" id="JAAITT010000048">
    <property type="protein sequence ID" value="NSJ51778.1"/>
    <property type="molecule type" value="Genomic_DNA"/>
</dbReference>
<dbReference type="PIRSF" id="PIRSF010606">
    <property type="entry name" value="Spore_coat_CotJB"/>
    <property type="match status" value="1"/>
</dbReference>
<keyword evidence="4" id="KW-1185">Reference proteome</keyword>
<evidence type="ECO:0000313" key="4">
    <source>
        <dbReference type="Proteomes" id="UP000669239"/>
    </source>
</evidence>
<reference evidence="3 4" key="1">
    <citation type="journal article" date="2020" name="Cell Host Microbe">
        <title>Functional and Genomic Variation between Human-Derived Isolates of Lachnospiraceae Reveals Inter- and Intra-Species Diversity.</title>
        <authorList>
            <person name="Sorbara M.T."/>
            <person name="Littmann E.R."/>
            <person name="Fontana E."/>
            <person name="Moody T.U."/>
            <person name="Kohout C.E."/>
            <person name="Gjonbalaj M."/>
            <person name="Eaton V."/>
            <person name="Seok R."/>
            <person name="Leiner I.M."/>
            <person name="Pamer E.G."/>
        </authorList>
    </citation>
    <scope>NUCLEOTIDE SEQUENCE [LARGE SCALE GENOMIC DNA]</scope>
    <source>
        <strain evidence="3 4">MSK.1.17</strain>
    </source>
</reference>
<keyword evidence="2" id="KW-0167">Capsid protein</keyword>
<reference evidence="2" key="3">
    <citation type="submission" date="2022-01" db="EMBL/GenBank/DDBJ databases">
        <title>Collection of gut derived symbiotic bacterial strains cultured from healthy donors.</title>
        <authorList>
            <person name="Lin H."/>
            <person name="Kohout C."/>
            <person name="Waligurski E."/>
            <person name="Pamer E.G."/>
        </authorList>
    </citation>
    <scope>NUCLEOTIDE SEQUENCE</scope>
    <source>
        <strain evidence="2">DFI.6.55</strain>
    </source>
</reference>
<dbReference type="Proteomes" id="UP000669239">
    <property type="component" value="Unassembled WGS sequence"/>
</dbReference>
<sequence>MMNYDFNNLREMMLKQVNETGFAVVDSNLYLDTHPCDAAAINYHNQMAEAYRRALADYEAQFGPLRASDSRDTQYWTWVNGPWPWEGGC</sequence>
<gene>
    <name evidence="3" type="ORF">G5B36_24185</name>
    <name evidence="2" type="ORF">L0N08_26135</name>
</gene>
<dbReference type="Pfam" id="PF12652">
    <property type="entry name" value="CotJB"/>
    <property type="match status" value="1"/>
</dbReference>
<accession>A0AAX1SCT7</accession>
<comment type="caution">
    <text evidence="2">The sequence shown here is derived from an EMBL/GenBank/DDBJ whole genome shotgun (WGS) entry which is preliminary data.</text>
</comment>
<name>A0AAX1SCT7_9FIRM</name>
<organism evidence="2 5">
    <name type="scientific">Enterocloster aldenensis</name>
    <dbReference type="NCBI Taxonomy" id="358742"/>
    <lineage>
        <taxon>Bacteria</taxon>
        <taxon>Bacillati</taxon>
        <taxon>Bacillota</taxon>
        <taxon>Clostridia</taxon>
        <taxon>Lachnospirales</taxon>
        <taxon>Lachnospiraceae</taxon>
        <taxon>Enterocloster</taxon>
    </lineage>
</organism>
<reference evidence="3" key="2">
    <citation type="submission" date="2020-02" db="EMBL/GenBank/DDBJ databases">
        <authorList>
            <person name="Littmann E."/>
            <person name="Sorbara M."/>
        </authorList>
    </citation>
    <scope>NUCLEOTIDE SEQUENCE</scope>
    <source>
        <strain evidence="3">MSK.1.17</strain>
    </source>
</reference>
<dbReference type="RefSeq" id="WP_117563040.1">
    <property type="nucleotide sequence ID" value="NZ_BAABZL010000001.1"/>
</dbReference>
<keyword evidence="2" id="KW-0946">Virion</keyword>
<dbReference type="InterPro" id="IPR016571">
    <property type="entry name" value="Spore_coat_assembly_CotJB"/>
</dbReference>
<dbReference type="Proteomes" id="UP001299608">
    <property type="component" value="Unassembled WGS sequence"/>
</dbReference>
<feature type="domain" description="Protein CotJB" evidence="1">
    <location>
        <begin position="12"/>
        <end position="86"/>
    </location>
</feature>
<dbReference type="AlphaFoldDB" id="A0AAX1SCT7"/>